<evidence type="ECO:0000313" key="5">
    <source>
        <dbReference type="Proteomes" id="UP000251144"/>
    </source>
</evidence>
<dbReference type="PANTHER" id="PTHR12304">
    <property type="entry name" value="INOSINE-URIDINE PREFERRING NUCLEOSIDE HYDROLASE"/>
    <property type="match status" value="1"/>
</dbReference>
<dbReference type="AlphaFoldDB" id="A0A329TTH0"/>
<evidence type="ECO:0000313" key="4">
    <source>
        <dbReference type="EMBL" id="RAW52554.1"/>
    </source>
</evidence>
<dbReference type="Pfam" id="PF01156">
    <property type="entry name" value="IU_nuc_hydro"/>
    <property type="match status" value="1"/>
</dbReference>
<dbReference type="PANTHER" id="PTHR12304:SF4">
    <property type="entry name" value="URIDINE NUCLEOSIDASE"/>
    <property type="match status" value="1"/>
</dbReference>
<evidence type="ECO:0000256" key="2">
    <source>
        <dbReference type="ARBA" id="ARBA00023295"/>
    </source>
</evidence>
<dbReference type="InterPro" id="IPR001910">
    <property type="entry name" value="Inosine/uridine_hydrolase_dom"/>
</dbReference>
<organism evidence="4 5">
    <name type="scientific">Faecalibacterium prausnitzii</name>
    <dbReference type="NCBI Taxonomy" id="853"/>
    <lineage>
        <taxon>Bacteria</taxon>
        <taxon>Bacillati</taxon>
        <taxon>Bacillota</taxon>
        <taxon>Clostridia</taxon>
        <taxon>Eubacteriales</taxon>
        <taxon>Oscillospiraceae</taxon>
        <taxon>Faecalibacterium</taxon>
    </lineage>
</organism>
<name>A0A329TTH0_9FIRM</name>
<dbReference type="InterPro" id="IPR036452">
    <property type="entry name" value="Ribo_hydro-like"/>
</dbReference>
<evidence type="ECO:0000259" key="3">
    <source>
        <dbReference type="Pfam" id="PF01156"/>
    </source>
</evidence>
<keyword evidence="1 4" id="KW-0378">Hydrolase</keyword>
<dbReference type="GO" id="GO:0008477">
    <property type="term" value="F:purine nucleosidase activity"/>
    <property type="evidence" value="ECO:0007669"/>
    <property type="project" value="TreeGrafter"/>
</dbReference>
<dbReference type="GO" id="GO:0006152">
    <property type="term" value="P:purine nucleoside catabolic process"/>
    <property type="evidence" value="ECO:0007669"/>
    <property type="project" value="TreeGrafter"/>
</dbReference>
<dbReference type="OrthoDB" id="2530052at2"/>
<protein>
    <submittedName>
        <fullName evidence="4">Nucleoside hydrolase</fullName>
    </submittedName>
</protein>
<dbReference type="SUPFAM" id="SSF53590">
    <property type="entry name" value="Nucleoside hydrolase"/>
    <property type="match status" value="1"/>
</dbReference>
<sequence>MRSFPYPIPEEKKVRVILDTDCACEADDPYAIVHALLSPKISVTGICAEHFADRFGPDSMEESYREILHVLDLAGLNGQIPVFRGSPCALSDETTSSPSPASQFIIQEALRDDPRPLFIAGQGALTNVASALLEKPEIADRFTLVWIGGGTYPDGESEFNAENDIAAANVLFGSAVELWQVPKNLYSKMTVPFSVLHEKVAPCGEIGQYLFQRVIDTNYKFVSWIKRPGYTPAAAAASYPGGEMWILGDSPAIGLILFDERYSFVYRPAPRFTPDSRYLPAPDPQRLIRVYTEIDREFILSDFYAKLRWHFGADPK</sequence>
<gene>
    <name evidence="4" type="ORF">C4N26_12725</name>
</gene>
<evidence type="ECO:0000256" key="1">
    <source>
        <dbReference type="ARBA" id="ARBA00022801"/>
    </source>
</evidence>
<comment type="caution">
    <text evidence="4">The sequence shown here is derived from an EMBL/GenBank/DDBJ whole genome shotgun (WGS) entry which is preliminary data.</text>
</comment>
<feature type="domain" description="Inosine/uridine-preferring nucleoside hydrolase" evidence="3">
    <location>
        <begin position="16"/>
        <end position="199"/>
    </location>
</feature>
<reference evidence="4 5" key="1">
    <citation type="submission" date="2018-02" db="EMBL/GenBank/DDBJ databases">
        <title>Complete genome sequencing of Faecalibacterium prausnitzii strains isolated from the human gut.</title>
        <authorList>
            <person name="Fitzgerald B.C."/>
            <person name="Shkoporov A.N."/>
            <person name="Ross P.R."/>
            <person name="Hill C."/>
        </authorList>
    </citation>
    <scope>NUCLEOTIDE SEQUENCE [LARGE SCALE GENOMIC DNA]</scope>
    <source>
        <strain evidence="4 5">APC942/32-1</strain>
    </source>
</reference>
<dbReference type="Gene3D" id="3.90.245.10">
    <property type="entry name" value="Ribonucleoside hydrolase-like"/>
    <property type="match status" value="1"/>
</dbReference>
<keyword evidence="2" id="KW-0326">Glycosidase</keyword>
<proteinExistence type="predicted"/>
<dbReference type="GO" id="GO:0005829">
    <property type="term" value="C:cytosol"/>
    <property type="evidence" value="ECO:0007669"/>
    <property type="project" value="TreeGrafter"/>
</dbReference>
<dbReference type="RefSeq" id="WP_158401619.1">
    <property type="nucleotide sequence ID" value="NZ_PRLB01000015.1"/>
</dbReference>
<accession>A0A329TTH0</accession>
<dbReference type="InterPro" id="IPR023186">
    <property type="entry name" value="IUNH"/>
</dbReference>
<dbReference type="Proteomes" id="UP000251144">
    <property type="component" value="Unassembled WGS sequence"/>
</dbReference>
<dbReference type="EMBL" id="PRLB01000015">
    <property type="protein sequence ID" value="RAW52554.1"/>
    <property type="molecule type" value="Genomic_DNA"/>
</dbReference>